<feature type="transmembrane region" description="Helical" evidence="1">
    <location>
        <begin position="98"/>
        <end position="116"/>
    </location>
</feature>
<accession>A0A3N2DCA4</accession>
<protein>
    <recommendedName>
        <fullName evidence="4">Integral membrane protein</fullName>
    </recommendedName>
</protein>
<proteinExistence type="predicted"/>
<name>A0A3N2DCA4_9MICO</name>
<sequence length="117" mass="12222">MSTVVGVLVVLHLLGWAIALGGILVSMKEPKIAGGVLHGLYLALATGLLFAAFAGMASDTWYHPLDYAKIGVKLVIALVVVAMGIVGKNRPEKVTRGYLGAMAGLIVVNVAIAVLWR</sequence>
<keyword evidence="1" id="KW-0812">Transmembrane</keyword>
<evidence type="ECO:0008006" key="4">
    <source>
        <dbReference type="Google" id="ProtNLM"/>
    </source>
</evidence>
<feature type="transmembrane region" description="Helical" evidence="1">
    <location>
        <begin position="70"/>
        <end position="86"/>
    </location>
</feature>
<keyword evidence="3" id="KW-1185">Reference proteome</keyword>
<dbReference type="EMBL" id="RKHQ01000001">
    <property type="protein sequence ID" value="ROR97429.1"/>
    <property type="molecule type" value="Genomic_DNA"/>
</dbReference>
<keyword evidence="1" id="KW-0472">Membrane</keyword>
<reference evidence="2 3" key="1">
    <citation type="submission" date="2018-11" db="EMBL/GenBank/DDBJ databases">
        <title>Sequencing the genomes of 1000 actinobacteria strains.</title>
        <authorList>
            <person name="Klenk H.-P."/>
        </authorList>
    </citation>
    <scope>NUCLEOTIDE SEQUENCE [LARGE SCALE GENOMIC DNA]</scope>
    <source>
        <strain evidence="2 3">DSM 13521</strain>
    </source>
</reference>
<evidence type="ECO:0000313" key="3">
    <source>
        <dbReference type="Proteomes" id="UP000275356"/>
    </source>
</evidence>
<dbReference type="RefSeq" id="WP_123739484.1">
    <property type="nucleotide sequence ID" value="NZ_CALFQU010000023.1"/>
</dbReference>
<dbReference type="OrthoDB" id="3830423at2"/>
<dbReference type="Proteomes" id="UP000275356">
    <property type="component" value="Unassembled WGS sequence"/>
</dbReference>
<organism evidence="2 3">
    <name type="scientific">Salana multivorans</name>
    <dbReference type="NCBI Taxonomy" id="120377"/>
    <lineage>
        <taxon>Bacteria</taxon>
        <taxon>Bacillati</taxon>
        <taxon>Actinomycetota</taxon>
        <taxon>Actinomycetes</taxon>
        <taxon>Micrococcales</taxon>
        <taxon>Beutenbergiaceae</taxon>
        <taxon>Salana</taxon>
    </lineage>
</organism>
<comment type="caution">
    <text evidence="2">The sequence shown here is derived from an EMBL/GenBank/DDBJ whole genome shotgun (WGS) entry which is preliminary data.</text>
</comment>
<feature type="transmembrane region" description="Helical" evidence="1">
    <location>
        <begin position="39"/>
        <end position="58"/>
    </location>
</feature>
<evidence type="ECO:0000256" key="1">
    <source>
        <dbReference type="SAM" id="Phobius"/>
    </source>
</evidence>
<evidence type="ECO:0000313" key="2">
    <source>
        <dbReference type="EMBL" id="ROR97429.1"/>
    </source>
</evidence>
<keyword evidence="1" id="KW-1133">Transmembrane helix</keyword>
<dbReference type="AlphaFoldDB" id="A0A3N2DCA4"/>
<gene>
    <name evidence="2" type="ORF">EDD28_2027</name>
</gene>
<feature type="transmembrane region" description="Helical" evidence="1">
    <location>
        <begin position="6"/>
        <end position="27"/>
    </location>
</feature>